<feature type="region of interest" description="Disordered" evidence="1">
    <location>
        <begin position="199"/>
        <end position="218"/>
    </location>
</feature>
<protein>
    <recommendedName>
        <fullName evidence="6">Mid2 domain-containing protein</fullName>
    </recommendedName>
</protein>
<dbReference type="Proteomes" id="UP000286045">
    <property type="component" value="Unassembled WGS sequence"/>
</dbReference>
<keyword evidence="5" id="KW-1185">Reference proteome</keyword>
<evidence type="ECO:0000256" key="1">
    <source>
        <dbReference type="SAM" id="MobiDB-lite"/>
    </source>
</evidence>
<feature type="chain" id="PRO_5019466690" description="Mid2 domain-containing protein" evidence="3">
    <location>
        <begin position="24"/>
        <end position="280"/>
    </location>
</feature>
<reference evidence="4 5" key="1">
    <citation type="submission" date="2018-12" db="EMBL/GenBank/DDBJ databases">
        <title>Draft genome sequence of Xylaria grammica IHI A82.</title>
        <authorList>
            <person name="Buettner E."/>
            <person name="Kellner H."/>
        </authorList>
    </citation>
    <scope>NUCLEOTIDE SEQUENCE [LARGE SCALE GENOMIC DNA]</scope>
    <source>
        <strain evidence="4 5">IHI A82</strain>
    </source>
</reference>
<feature type="region of interest" description="Disordered" evidence="1">
    <location>
        <begin position="229"/>
        <end position="280"/>
    </location>
</feature>
<organism evidence="4 5">
    <name type="scientific">Xylaria grammica</name>
    <dbReference type="NCBI Taxonomy" id="363999"/>
    <lineage>
        <taxon>Eukaryota</taxon>
        <taxon>Fungi</taxon>
        <taxon>Dikarya</taxon>
        <taxon>Ascomycota</taxon>
        <taxon>Pezizomycotina</taxon>
        <taxon>Sordariomycetes</taxon>
        <taxon>Xylariomycetidae</taxon>
        <taxon>Xylariales</taxon>
        <taxon>Xylariaceae</taxon>
        <taxon>Xylaria</taxon>
    </lineage>
</organism>
<feature type="compositionally biased region" description="Basic and acidic residues" evidence="1">
    <location>
        <begin position="257"/>
        <end position="280"/>
    </location>
</feature>
<keyword evidence="2" id="KW-1133">Transmembrane helix</keyword>
<gene>
    <name evidence="4" type="ORF">EKO27_g7151</name>
</gene>
<feature type="signal peptide" evidence="3">
    <location>
        <begin position="1"/>
        <end position="23"/>
    </location>
</feature>
<feature type="transmembrane region" description="Helical" evidence="2">
    <location>
        <begin position="61"/>
        <end position="84"/>
    </location>
</feature>
<evidence type="ECO:0008006" key="6">
    <source>
        <dbReference type="Google" id="ProtNLM"/>
    </source>
</evidence>
<proteinExistence type="predicted"/>
<evidence type="ECO:0000313" key="4">
    <source>
        <dbReference type="EMBL" id="RWA07955.1"/>
    </source>
</evidence>
<dbReference type="AlphaFoldDB" id="A0A439D0H8"/>
<feature type="compositionally biased region" description="Polar residues" evidence="1">
    <location>
        <begin position="235"/>
        <end position="246"/>
    </location>
</feature>
<keyword evidence="2" id="KW-0812">Transmembrane</keyword>
<evidence type="ECO:0000313" key="5">
    <source>
        <dbReference type="Proteomes" id="UP000286045"/>
    </source>
</evidence>
<comment type="caution">
    <text evidence="4">The sequence shown here is derived from an EMBL/GenBank/DDBJ whole genome shotgun (WGS) entry which is preliminary data.</text>
</comment>
<keyword evidence="2" id="KW-0472">Membrane</keyword>
<sequence length="280" mass="29612">MVTGASLHTSVLALWLLVDRVLCQTTTATPSTTNSALASTSTFVSPSLNRNDGPLSEDGKIGVSIGVTFAVIILVGSVAIFCVIRRRERTLTKPQRATGSRDNLDDENAVVGGNLGKGKDVYYMNATPNGHHGVLSPAADGAAYQGGYPTAPDQVYAPQGQPQVMSYPTAQYGETYAYPGTSYPSTAALDASQQNTYAYAGPSNTQYRPEKQGPSKISNTNIFKIISSRDKAGAQATSPDPASTQGDGYHVPPPHPHASELPDQRKPVELMGEGHYKEAP</sequence>
<dbReference type="EMBL" id="RYZI01000227">
    <property type="protein sequence ID" value="RWA07955.1"/>
    <property type="molecule type" value="Genomic_DNA"/>
</dbReference>
<evidence type="ECO:0000256" key="2">
    <source>
        <dbReference type="SAM" id="Phobius"/>
    </source>
</evidence>
<keyword evidence="3" id="KW-0732">Signal</keyword>
<evidence type="ECO:0000256" key="3">
    <source>
        <dbReference type="SAM" id="SignalP"/>
    </source>
</evidence>
<name>A0A439D0H8_9PEZI</name>
<accession>A0A439D0H8</accession>